<name>A0A1H0UMD1_9ACTN</name>
<dbReference type="STRING" id="405564.SAMN04487905_1076"/>
<feature type="transmembrane region" description="Helical" evidence="1">
    <location>
        <begin position="247"/>
        <end position="267"/>
    </location>
</feature>
<dbReference type="EMBL" id="FNJR01000007">
    <property type="protein sequence ID" value="SDP67225.1"/>
    <property type="molecule type" value="Genomic_DNA"/>
</dbReference>
<keyword evidence="1" id="KW-0812">Transmembrane</keyword>
<reference evidence="3" key="1">
    <citation type="submission" date="2016-10" db="EMBL/GenBank/DDBJ databases">
        <authorList>
            <person name="Varghese N."/>
            <person name="Submissions S."/>
        </authorList>
    </citation>
    <scope>NUCLEOTIDE SEQUENCE [LARGE SCALE GENOMIC DNA]</scope>
    <source>
        <strain evidence="3">DSM 46732</strain>
    </source>
</reference>
<keyword evidence="1" id="KW-1133">Transmembrane helix</keyword>
<feature type="transmembrane region" description="Helical" evidence="1">
    <location>
        <begin position="190"/>
        <end position="211"/>
    </location>
</feature>
<proteinExistence type="predicted"/>
<feature type="transmembrane region" description="Helical" evidence="1">
    <location>
        <begin position="223"/>
        <end position="241"/>
    </location>
</feature>
<sequence length="347" mass="36837">MTRLEQRYRHLLRLLPAWYRSDREEEMVAVFLLDDAARQSAYGDDEQDDEDLRGEYGWPDWREVVAVAGLAVRTRFGGVGAPRAARAWGDTVRTVALLGLLVRAVLALASLAGLAYVQLRGGAAFGGPSVLVRPTGGHIALSLLPNLVWVPAYLLLVLGKRRSGRCCAVVASLPSLTSVISTVTEGTTMFVTAVLIELGVWLPVTCVLLGFHRDAPAPSRRPWSLALPVAVLGCLLFVVVGRIDPTVVVAGPLIWGMLGAAVATLVVRGRRPRLITNSWSVALAVIGVLSLLAYVAPLVAFGLPDGVSALFLVLPQAALLVLVVVLVFTVVRSPRGGGSAALGVAEH</sequence>
<dbReference type="Proteomes" id="UP000199497">
    <property type="component" value="Unassembled WGS sequence"/>
</dbReference>
<organism evidence="2 3">
    <name type="scientific">Actinopolyspora xinjiangensis</name>
    <dbReference type="NCBI Taxonomy" id="405564"/>
    <lineage>
        <taxon>Bacteria</taxon>
        <taxon>Bacillati</taxon>
        <taxon>Actinomycetota</taxon>
        <taxon>Actinomycetes</taxon>
        <taxon>Actinopolysporales</taxon>
        <taxon>Actinopolysporaceae</taxon>
        <taxon>Actinopolyspora</taxon>
    </lineage>
</organism>
<dbReference type="OrthoDB" id="5198790at2"/>
<dbReference type="AlphaFoldDB" id="A0A1H0UMD1"/>
<keyword evidence="3" id="KW-1185">Reference proteome</keyword>
<protein>
    <submittedName>
        <fullName evidence="2">Uncharacterized protein</fullName>
    </submittedName>
</protein>
<feature type="transmembrane region" description="Helical" evidence="1">
    <location>
        <begin position="166"/>
        <end position="184"/>
    </location>
</feature>
<keyword evidence="1" id="KW-0472">Membrane</keyword>
<evidence type="ECO:0000313" key="2">
    <source>
        <dbReference type="EMBL" id="SDP67225.1"/>
    </source>
</evidence>
<feature type="transmembrane region" description="Helical" evidence="1">
    <location>
        <begin position="279"/>
        <end position="303"/>
    </location>
</feature>
<feature type="transmembrane region" description="Helical" evidence="1">
    <location>
        <begin position="139"/>
        <end position="159"/>
    </location>
</feature>
<evidence type="ECO:0000256" key="1">
    <source>
        <dbReference type="SAM" id="Phobius"/>
    </source>
</evidence>
<evidence type="ECO:0000313" key="3">
    <source>
        <dbReference type="Proteomes" id="UP000199497"/>
    </source>
</evidence>
<dbReference type="RefSeq" id="WP_092601630.1">
    <property type="nucleotide sequence ID" value="NZ_FNJR01000007.1"/>
</dbReference>
<gene>
    <name evidence="2" type="ORF">SAMN04487905_1076</name>
</gene>
<accession>A0A1H0UMD1</accession>
<feature type="transmembrane region" description="Helical" evidence="1">
    <location>
        <begin position="309"/>
        <end position="331"/>
    </location>
</feature>
<feature type="transmembrane region" description="Helical" evidence="1">
    <location>
        <begin position="95"/>
        <end position="119"/>
    </location>
</feature>